<protein>
    <submittedName>
        <fullName evidence="2">Uncharacterized protein</fullName>
    </submittedName>
</protein>
<feature type="compositionally biased region" description="Basic and acidic residues" evidence="1">
    <location>
        <begin position="115"/>
        <end position="130"/>
    </location>
</feature>
<feature type="compositionally biased region" description="Basic and acidic residues" evidence="1">
    <location>
        <begin position="87"/>
        <end position="102"/>
    </location>
</feature>
<reference evidence="3" key="1">
    <citation type="submission" date="2016-06" db="EMBL/GenBank/DDBJ databases">
        <title>Parallel loss of symbiosis genes in relatives of nitrogen-fixing non-legume Parasponia.</title>
        <authorList>
            <person name="Van Velzen R."/>
            <person name="Holmer R."/>
            <person name="Bu F."/>
            <person name="Rutten L."/>
            <person name="Van Zeijl A."/>
            <person name="Liu W."/>
            <person name="Santuari L."/>
            <person name="Cao Q."/>
            <person name="Sharma T."/>
            <person name="Shen D."/>
            <person name="Roswanjaya Y."/>
            <person name="Wardhani T."/>
            <person name="Kalhor M.S."/>
            <person name="Jansen J."/>
            <person name="Van den Hoogen J."/>
            <person name="Gungor B."/>
            <person name="Hartog M."/>
            <person name="Hontelez J."/>
            <person name="Verver J."/>
            <person name="Yang W.-C."/>
            <person name="Schijlen E."/>
            <person name="Repin R."/>
            <person name="Schilthuizen M."/>
            <person name="Schranz E."/>
            <person name="Heidstra R."/>
            <person name="Miyata K."/>
            <person name="Fedorova E."/>
            <person name="Kohlen W."/>
            <person name="Bisseling T."/>
            <person name="Smit S."/>
            <person name="Geurts R."/>
        </authorList>
    </citation>
    <scope>NUCLEOTIDE SEQUENCE [LARGE SCALE GENOMIC DNA]</scope>
    <source>
        <strain evidence="3">cv. RG33-2</strain>
    </source>
</reference>
<proteinExistence type="predicted"/>
<feature type="compositionally biased region" description="Basic residues" evidence="1">
    <location>
        <begin position="312"/>
        <end position="326"/>
    </location>
</feature>
<gene>
    <name evidence="2" type="ORF">TorRG33x02_131700</name>
</gene>
<dbReference type="OrthoDB" id="1166132at2759"/>
<comment type="caution">
    <text evidence="2">The sequence shown here is derived from an EMBL/GenBank/DDBJ whole genome shotgun (WGS) entry which is preliminary data.</text>
</comment>
<feature type="compositionally biased region" description="Basic and acidic residues" evidence="1">
    <location>
        <begin position="35"/>
        <end position="50"/>
    </location>
</feature>
<keyword evidence="3" id="KW-1185">Reference proteome</keyword>
<accession>A0A2P5F023</accession>
<feature type="region of interest" description="Disordered" evidence="1">
    <location>
        <begin position="155"/>
        <end position="340"/>
    </location>
</feature>
<name>A0A2P5F023_TREOI</name>
<feature type="compositionally biased region" description="Basic residues" evidence="1">
    <location>
        <begin position="73"/>
        <end position="86"/>
    </location>
</feature>
<feature type="compositionally biased region" description="Basic and acidic residues" evidence="1">
    <location>
        <begin position="331"/>
        <end position="340"/>
    </location>
</feature>
<dbReference type="EMBL" id="JXTC01000077">
    <property type="protein sequence ID" value="PON91139.1"/>
    <property type="molecule type" value="Genomic_DNA"/>
</dbReference>
<sequence>MEEKKQQRQQQQQQQPSFPSNYVTLVQLQERWLKDKQRKQQEEVTQKTESEIVQSHGDGADRVGEGGEEAEKKKKNKKKKKKKSKNKYKEGEGTRAEDKEEVAAEGAVVHAPMSHGEEQGPKETRNEKSRGARAKPRAKELAGEEVVVHALLANGEKGEEGVSERRKNRKGRDVKAEINDLDRTAPIEPAPRDSSKKAYVRVEKEIQAPLANGEKEKEKVSGRRNRGRRGVRGDTRAEGSNSDQTAHIEPEFRAKDVVPGQQVVLQAPLTNCEKEKSGETTGESNQTGDIEPKFGGLAVNGGTGGNDDGLRRTRAHHNGSHRRRSGYGKQGSREVRSSKEARMVWVKKEEVFDGNVCGAQKSGSSRAVSG</sequence>
<feature type="compositionally biased region" description="Basic and acidic residues" evidence="1">
    <location>
        <begin position="156"/>
        <end position="206"/>
    </location>
</feature>
<feature type="compositionally biased region" description="Basic and acidic residues" evidence="1">
    <location>
        <begin position="58"/>
        <end position="72"/>
    </location>
</feature>
<feature type="compositionally biased region" description="Basic and acidic residues" evidence="1">
    <location>
        <begin position="246"/>
        <end position="256"/>
    </location>
</feature>
<evidence type="ECO:0000313" key="2">
    <source>
        <dbReference type="EMBL" id="PON91139.1"/>
    </source>
</evidence>
<feature type="region of interest" description="Disordered" evidence="1">
    <location>
        <begin position="35"/>
        <end position="142"/>
    </location>
</feature>
<feature type="compositionally biased region" description="Gly residues" evidence="1">
    <location>
        <begin position="298"/>
        <end position="307"/>
    </location>
</feature>
<evidence type="ECO:0000313" key="3">
    <source>
        <dbReference type="Proteomes" id="UP000237000"/>
    </source>
</evidence>
<feature type="region of interest" description="Disordered" evidence="1">
    <location>
        <begin position="1"/>
        <end position="22"/>
    </location>
</feature>
<dbReference type="InParanoid" id="A0A2P5F023"/>
<feature type="compositionally biased region" description="Polar residues" evidence="1">
    <location>
        <begin position="279"/>
        <end position="288"/>
    </location>
</feature>
<evidence type="ECO:0000256" key="1">
    <source>
        <dbReference type="SAM" id="MobiDB-lite"/>
    </source>
</evidence>
<dbReference type="Proteomes" id="UP000237000">
    <property type="component" value="Unassembled WGS sequence"/>
</dbReference>
<organism evidence="2 3">
    <name type="scientific">Trema orientale</name>
    <name type="common">Charcoal tree</name>
    <name type="synonym">Celtis orientalis</name>
    <dbReference type="NCBI Taxonomy" id="63057"/>
    <lineage>
        <taxon>Eukaryota</taxon>
        <taxon>Viridiplantae</taxon>
        <taxon>Streptophyta</taxon>
        <taxon>Embryophyta</taxon>
        <taxon>Tracheophyta</taxon>
        <taxon>Spermatophyta</taxon>
        <taxon>Magnoliopsida</taxon>
        <taxon>eudicotyledons</taxon>
        <taxon>Gunneridae</taxon>
        <taxon>Pentapetalae</taxon>
        <taxon>rosids</taxon>
        <taxon>fabids</taxon>
        <taxon>Rosales</taxon>
        <taxon>Cannabaceae</taxon>
        <taxon>Trema</taxon>
    </lineage>
</organism>
<dbReference type="AlphaFoldDB" id="A0A2P5F023"/>